<dbReference type="SUPFAM" id="SSF51695">
    <property type="entry name" value="PLC-like phosphodiesterases"/>
    <property type="match status" value="1"/>
</dbReference>
<dbReference type="Gene3D" id="3.20.20.190">
    <property type="entry name" value="Phosphatidylinositol (PI) phosphodiesterase"/>
    <property type="match status" value="1"/>
</dbReference>
<organism evidence="2 3">
    <name type="scientific">Sinimarinibacterium thermocellulolyticum</name>
    <dbReference type="NCBI Taxonomy" id="3170016"/>
    <lineage>
        <taxon>Bacteria</taxon>
        <taxon>Pseudomonadati</taxon>
        <taxon>Pseudomonadota</taxon>
        <taxon>Gammaproteobacteria</taxon>
        <taxon>Nevskiales</taxon>
        <taxon>Nevskiaceae</taxon>
        <taxon>Sinimarinibacterium</taxon>
    </lineage>
</organism>
<dbReference type="PROSITE" id="PS51704">
    <property type="entry name" value="GP_PDE"/>
    <property type="match status" value="1"/>
</dbReference>
<comment type="caution">
    <text evidence="2">The sequence shown here is derived from an EMBL/GenBank/DDBJ whole genome shotgun (WGS) entry which is preliminary data.</text>
</comment>
<accession>A0ABV2AA82</accession>
<dbReference type="EMBL" id="JBEPIJ010000006">
    <property type="protein sequence ID" value="MES0873781.1"/>
    <property type="molecule type" value="Genomic_DNA"/>
</dbReference>
<proteinExistence type="predicted"/>
<reference evidence="2 3" key="1">
    <citation type="submission" date="2024-06" db="EMBL/GenBank/DDBJ databases">
        <authorList>
            <person name="Li Z."/>
            <person name="Jiang Y."/>
        </authorList>
    </citation>
    <scope>NUCLEOTIDE SEQUENCE [LARGE SCALE GENOMIC DNA]</scope>
    <source>
        <strain evidence="2 3">HSW-8</strain>
    </source>
</reference>
<evidence type="ECO:0000313" key="2">
    <source>
        <dbReference type="EMBL" id="MES0873781.1"/>
    </source>
</evidence>
<dbReference type="Pfam" id="PF03009">
    <property type="entry name" value="GDPD"/>
    <property type="match status" value="1"/>
</dbReference>
<keyword evidence="3" id="KW-1185">Reference proteome</keyword>
<dbReference type="PANTHER" id="PTHR46211">
    <property type="entry name" value="GLYCEROPHOSPHORYL DIESTER PHOSPHODIESTERASE"/>
    <property type="match status" value="1"/>
</dbReference>
<sequence length="322" mass="34112">MRRMLCGWVSLGLAACASSDGLVGADGAVPLASFVAVPFVCAHRGGAAYAPENTMLAFENAARLGVDDFEADMLATADEVLVLIHDDTLDRTTDCSGRVADKTYAEIRECDAAYWFSPGQPTTSPNEDLPHPLRGHGVRVPTATELFDFAAQFKGAYAPTVTIEIKIGLDSLDGLTAAGLRAAQLLVAQIQASGIPERIIVQSFNPLAIDAFKSLDPTIKTLYLTPSGALPNLSYAALRGHEYVAPQFASPDLNAGFVEIAHALGKQVVPWTADREADIRGLIDIGVDGIITNFPACLLRIQNRLHTTRLTPSGAGEAPACP</sequence>
<dbReference type="InterPro" id="IPR030395">
    <property type="entry name" value="GP_PDE_dom"/>
</dbReference>
<protein>
    <submittedName>
        <fullName evidence="2">Glycerophosphodiester phosphodiesterase family protein</fullName>
    </submittedName>
</protein>
<dbReference type="PROSITE" id="PS51257">
    <property type="entry name" value="PROKAR_LIPOPROTEIN"/>
    <property type="match status" value="1"/>
</dbReference>
<dbReference type="RefSeq" id="WP_352888616.1">
    <property type="nucleotide sequence ID" value="NZ_JBEPIJ010000006.1"/>
</dbReference>
<dbReference type="PANTHER" id="PTHR46211:SF14">
    <property type="entry name" value="GLYCEROPHOSPHODIESTER PHOSPHODIESTERASE"/>
    <property type="match status" value="1"/>
</dbReference>
<dbReference type="Proteomes" id="UP001465331">
    <property type="component" value="Unassembled WGS sequence"/>
</dbReference>
<evidence type="ECO:0000313" key="3">
    <source>
        <dbReference type="Proteomes" id="UP001465331"/>
    </source>
</evidence>
<evidence type="ECO:0000259" key="1">
    <source>
        <dbReference type="PROSITE" id="PS51704"/>
    </source>
</evidence>
<gene>
    <name evidence="2" type="ORF">ABSH63_07175</name>
</gene>
<name>A0ABV2AA82_9GAMM</name>
<feature type="domain" description="GP-PDE" evidence="1">
    <location>
        <begin position="38"/>
        <end position="302"/>
    </location>
</feature>
<dbReference type="InterPro" id="IPR017946">
    <property type="entry name" value="PLC-like_Pdiesterase_TIM-brl"/>
</dbReference>